<evidence type="ECO:0000313" key="2">
    <source>
        <dbReference type="Proteomes" id="UP000887013"/>
    </source>
</evidence>
<dbReference type="Proteomes" id="UP000887013">
    <property type="component" value="Unassembled WGS sequence"/>
</dbReference>
<name>A0A8X6TRY6_NEPPI</name>
<sequence>MSTTYVYHKRIPIPERTRLVDLFYAKQLSIGYGNIPLAGSDTEGHNKAMKMISKGVKYTYKYMFQFRSSMVDKRSRQSIRVDQSQ</sequence>
<gene>
    <name evidence="1" type="ORF">NPIL_77241</name>
</gene>
<accession>A0A8X6TRY6</accession>
<proteinExistence type="predicted"/>
<protein>
    <submittedName>
        <fullName evidence="1">Uncharacterized protein</fullName>
    </submittedName>
</protein>
<dbReference type="EMBL" id="BMAW01062917">
    <property type="protein sequence ID" value="GFT37898.1"/>
    <property type="molecule type" value="Genomic_DNA"/>
</dbReference>
<evidence type="ECO:0000313" key="1">
    <source>
        <dbReference type="EMBL" id="GFT37898.1"/>
    </source>
</evidence>
<dbReference type="AlphaFoldDB" id="A0A8X6TRY6"/>
<reference evidence="1" key="1">
    <citation type="submission" date="2020-08" db="EMBL/GenBank/DDBJ databases">
        <title>Multicomponent nature underlies the extraordinary mechanical properties of spider dragline silk.</title>
        <authorList>
            <person name="Kono N."/>
            <person name="Nakamura H."/>
            <person name="Mori M."/>
            <person name="Yoshida Y."/>
            <person name="Ohtoshi R."/>
            <person name="Malay A.D."/>
            <person name="Moran D.A.P."/>
            <person name="Tomita M."/>
            <person name="Numata K."/>
            <person name="Arakawa K."/>
        </authorList>
    </citation>
    <scope>NUCLEOTIDE SEQUENCE</scope>
</reference>
<organism evidence="1 2">
    <name type="scientific">Nephila pilipes</name>
    <name type="common">Giant wood spider</name>
    <name type="synonym">Nephila maculata</name>
    <dbReference type="NCBI Taxonomy" id="299642"/>
    <lineage>
        <taxon>Eukaryota</taxon>
        <taxon>Metazoa</taxon>
        <taxon>Ecdysozoa</taxon>
        <taxon>Arthropoda</taxon>
        <taxon>Chelicerata</taxon>
        <taxon>Arachnida</taxon>
        <taxon>Araneae</taxon>
        <taxon>Araneomorphae</taxon>
        <taxon>Entelegynae</taxon>
        <taxon>Araneoidea</taxon>
        <taxon>Nephilidae</taxon>
        <taxon>Nephila</taxon>
    </lineage>
</organism>
<comment type="caution">
    <text evidence="1">The sequence shown here is derived from an EMBL/GenBank/DDBJ whole genome shotgun (WGS) entry which is preliminary data.</text>
</comment>
<keyword evidence="2" id="KW-1185">Reference proteome</keyword>